<organism evidence="7 8">
    <name type="scientific">Linum trigynum</name>
    <dbReference type="NCBI Taxonomy" id="586398"/>
    <lineage>
        <taxon>Eukaryota</taxon>
        <taxon>Viridiplantae</taxon>
        <taxon>Streptophyta</taxon>
        <taxon>Embryophyta</taxon>
        <taxon>Tracheophyta</taxon>
        <taxon>Spermatophyta</taxon>
        <taxon>Magnoliopsida</taxon>
        <taxon>eudicotyledons</taxon>
        <taxon>Gunneridae</taxon>
        <taxon>Pentapetalae</taxon>
        <taxon>rosids</taxon>
        <taxon>fabids</taxon>
        <taxon>Malpighiales</taxon>
        <taxon>Linaceae</taxon>
        <taxon>Linum</taxon>
    </lineage>
</organism>
<feature type="domain" description="Protein kinase" evidence="6">
    <location>
        <begin position="1"/>
        <end position="103"/>
    </location>
</feature>
<dbReference type="GO" id="GO:0005524">
    <property type="term" value="F:ATP binding"/>
    <property type="evidence" value="ECO:0007669"/>
    <property type="project" value="UniProtKB-KW"/>
</dbReference>
<evidence type="ECO:0000259" key="6">
    <source>
        <dbReference type="PROSITE" id="PS50011"/>
    </source>
</evidence>
<evidence type="ECO:0000313" key="8">
    <source>
        <dbReference type="Proteomes" id="UP001497516"/>
    </source>
</evidence>
<dbReference type="PANTHER" id="PTHR43895:SF162">
    <property type="entry name" value="CBL-INTERACTING SERINE_THREONINE-PROTEIN KINASE 25"/>
    <property type="match status" value="1"/>
</dbReference>
<reference evidence="7 8" key="1">
    <citation type="submission" date="2024-04" db="EMBL/GenBank/DDBJ databases">
        <authorList>
            <person name="Fracassetti M."/>
        </authorList>
    </citation>
    <scope>NUCLEOTIDE SEQUENCE [LARGE SCALE GENOMIC DNA]</scope>
</reference>
<dbReference type="GO" id="GO:0007165">
    <property type="term" value="P:signal transduction"/>
    <property type="evidence" value="ECO:0007669"/>
    <property type="project" value="TreeGrafter"/>
</dbReference>
<dbReference type="AlphaFoldDB" id="A0AAV2GC88"/>
<sequence>MATRSRTFFVMEYVKSGELFAKVAKGKLKEETARKYFQQLISVVNFCHNRVVSRRGSMFTSKCSTTAIMERMEGFGKGINFRVGKVKDFKMSLTGEQKGRNGG</sequence>
<keyword evidence="1" id="KW-0723">Serine/threonine-protein kinase</keyword>
<dbReference type="InterPro" id="IPR000719">
    <property type="entry name" value="Prot_kinase_dom"/>
</dbReference>
<evidence type="ECO:0000256" key="5">
    <source>
        <dbReference type="ARBA" id="ARBA00022840"/>
    </source>
</evidence>
<evidence type="ECO:0000256" key="1">
    <source>
        <dbReference type="ARBA" id="ARBA00022527"/>
    </source>
</evidence>
<dbReference type="SUPFAM" id="SSF56112">
    <property type="entry name" value="Protein kinase-like (PK-like)"/>
    <property type="match status" value="1"/>
</dbReference>
<name>A0AAV2GC88_9ROSI</name>
<evidence type="ECO:0000256" key="4">
    <source>
        <dbReference type="ARBA" id="ARBA00022777"/>
    </source>
</evidence>
<keyword evidence="4" id="KW-0418">Kinase</keyword>
<dbReference type="EMBL" id="OZ034821">
    <property type="protein sequence ID" value="CAL1407333.1"/>
    <property type="molecule type" value="Genomic_DNA"/>
</dbReference>
<proteinExistence type="predicted"/>
<keyword evidence="5" id="KW-0067">ATP-binding</keyword>
<dbReference type="GO" id="GO:0004674">
    <property type="term" value="F:protein serine/threonine kinase activity"/>
    <property type="evidence" value="ECO:0007669"/>
    <property type="project" value="UniProtKB-KW"/>
</dbReference>
<dbReference type="Gene3D" id="1.10.510.10">
    <property type="entry name" value="Transferase(Phosphotransferase) domain 1"/>
    <property type="match status" value="1"/>
</dbReference>
<evidence type="ECO:0000256" key="2">
    <source>
        <dbReference type="ARBA" id="ARBA00022679"/>
    </source>
</evidence>
<dbReference type="PROSITE" id="PS50011">
    <property type="entry name" value="PROTEIN_KINASE_DOM"/>
    <property type="match status" value="1"/>
</dbReference>
<protein>
    <recommendedName>
        <fullName evidence="6">Protein kinase domain-containing protein</fullName>
    </recommendedName>
</protein>
<gene>
    <name evidence="7" type="ORF">LTRI10_LOCUS47006</name>
</gene>
<accession>A0AAV2GC88</accession>
<evidence type="ECO:0000313" key="7">
    <source>
        <dbReference type="EMBL" id="CAL1407333.1"/>
    </source>
</evidence>
<keyword evidence="2" id="KW-0808">Transferase</keyword>
<keyword evidence="8" id="KW-1185">Reference proteome</keyword>
<dbReference type="PANTHER" id="PTHR43895">
    <property type="entry name" value="CALCIUM/CALMODULIN-DEPENDENT PROTEIN KINASE KINASE-RELATED"/>
    <property type="match status" value="1"/>
</dbReference>
<keyword evidence="3" id="KW-0547">Nucleotide-binding</keyword>
<evidence type="ECO:0000256" key="3">
    <source>
        <dbReference type="ARBA" id="ARBA00022741"/>
    </source>
</evidence>
<dbReference type="Gene3D" id="3.30.200.20">
    <property type="entry name" value="Phosphorylase Kinase, domain 1"/>
    <property type="match status" value="1"/>
</dbReference>
<dbReference type="Proteomes" id="UP001497516">
    <property type="component" value="Chromosome 8"/>
</dbReference>
<dbReference type="InterPro" id="IPR011009">
    <property type="entry name" value="Kinase-like_dom_sf"/>
</dbReference>